<dbReference type="AlphaFoldDB" id="A0A2C5YIM0"/>
<keyword evidence="2" id="KW-1185">Reference proteome</keyword>
<accession>A0A2C5YIM0</accession>
<protein>
    <submittedName>
        <fullName evidence="1">Uncharacterized protein</fullName>
    </submittedName>
</protein>
<organism evidence="1 2">
    <name type="scientific">Ophiocordyceps australis</name>
    <dbReference type="NCBI Taxonomy" id="1399860"/>
    <lineage>
        <taxon>Eukaryota</taxon>
        <taxon>Fungi</taxon>
        <taxon>Dikarya</taxon>
        <taxon>Ascomycota</taxon>
        <taxon>Pezizomycotina</taxon>
        <taxon>Sordariomycetes</taxon>
        <taxon>Hypocreomycetidae</taxon>
        <taxon>Hypocreales</taxon>
        <taxon>Ophiocordycipitaceae</taxon>
        <taxon>Ophiocordyceps</taxon>
    </lineage>
</organism>
<reference evidence="1 2" key="1">
    <citation type="submission" date="2017-06" db="EMBL/GenBank/DDBJ databases">
        <title>Ant-infecting Ophiocordyceps genomes reveal a high diversity of potential behavioral manipulation genes and a possible major role for enterotoxins.</title>
        <authorList>
            <person name="De Bekker C."/>
            <person name="Evans H.C."/>
            <person name="Brachmann A."/>
            <person name="Hughes D.P."/>
        </authorList>
    </citation>
    <scope>NUCLEOTIDE SEQUENCE [LARGE SCALE GENOMIC DNA]</scope>
    <source>
        <strain evidence="1 2">Map64</strain>
    </source>
</reference>
<dbReference type="Proteomes" id="UP000226192">
    <property type="component" value="Unassembled WGS sequence"/>
</dbReference>
<gene>
    <name evidence="1" type="ORF">CDD81_105</name>
</gene>
<dbReference type="EMBL" id="NJET01000001">
    <property type="protein sequence ID" value="PHH67340.1"/>
    <property type="molecule type" value="Genomic_DNA"/>
</dbReference>
<proteinExistence type="predicted"/>
<evidence type="ECO:0000313" key="2">
    <source>
        <dbReference type="Proteomes" id="UP000226192"/>
    </source>
</evidence>
<name>A0A2C5YIM0_9HYPO</name>
<comment type="caution">
    <text evidence="1">The sequence shown here is derived from an EMBL/GenBank/DDBJ whole genome shotgun (WGS) entry which is preliminary data.</text>
</comment>
<evidence type="ECO:0000313" key="1">
    <source>
        <dbReference type="EMBL" id="PHH67340.1"/>
    </source>
</evidence>
<sequence>MRLLLPMSSCGHGDTRRRDYMPMHFMATLSMTFLQLPLGPRVMASMELADWAQIFDKEESGQTSSIVHDGRWEYILKWSEWLLPWTRCVYGACGVFHNRLVCEYGGGWGRDTRHLEEMRKARGNGTGFARSFQGTLDI</sequence>